<keyword evidence="2" id="KW-0328">Glycosyltransferase</keyword>
<dbReference type="EMBL" id="DYWQ01000125">
    <property type="protein sequence ID" value="HJF45772.1"/>
    <property type="molecule type" value="Genomic_DNA"/>
</dbReference>
<name>A0A921KLJ4_9ACTN</name>
<comment type="caution">
    <text evidence="2">The sequence shown here is derived from an EMBL/GenBank/DDBJ whole genome shotgun (WGS) entry which is preliminary data.</text>
</comment>
<organism evidence="2 3">
    <name type="scientific">Thermophilibacter provencensis</name>
    <dbReference type="NCBI Taxonomy" id="1852386"/>
    <lineage>
        <taxon>Bacteria</taxon>
        <taxon>Bacillati</taxon>
        <taxon>Actinomycetota</taxon>
        <taxon>Coriobacteriia</taxon>
        <taxon>Coriobacteriales</taxon>
        <taxon>Atopobiaceae</taxon>
        <taxon>Thermophilibacter</taxon>
    </lineage>
</organism>
<dbReference type="GO" id="GO:0016758">
    <property type="term" value="F:hexosyltransferase activity"/>
    <property type="evidence" value="ECO:0007669"/>
    <property type="project" value="UniProtKB-ARBA"/>
</dbReference>
<dbReference type="SUPFAM" id="SSF53448">
    <property type="entry name" value="Nucleotide-diphospho-sugar transferases"/>
    <property type="match status" value="1"/>
</dbReference>
<reference evidence="2" key="1">
    <citation type="journal article" date="2021" name="PeerJ">
        <title>Extensive microbial diversity within the chicken gut microbiome revealed by metagenomics and culture.</title>
        <authorList>
            <person name="Gilroy R."/>
            <person name="Ravi A."/>
            <person name="Getino M."/>
            <person name="Pursley I."/>
            <person name="Horton D.L."/>
            <person name="Alikhan N.F."/>
            <person name="Baker D."/>
            <person name="Gharbi K."/>
            <person name="Hall N."/>
            <person name="Watson M."/>
            <person name="Adriaenssens E.M."/>
            <person name="Foster-Nyarko E."/>
            <person name="Jarju S."/>
            <person name="Secka A."/>
            <person name="Antonio M."/>
            <person name="Oren A."/>
            <person name="Chaudhuri R.R."/>
            <person name="La Ragione R."/>
            <person name="Hildebrand F."/>
            <person name="Pallen M.J."/>
        </authorList>
    </citation>
    <scope>NUCLEOTIDE SEQUENCE</scope>
    <source>
        <strain evidence="2">CHK124-7917</strain>
    </source>
</reference>
<dbReference type="EC" id="2.4.-.-" evidence="2"/>
<dbReference type="RefSeq" id="WP_274959462.1">
    <property type="nucleotide sequence ID" value="NZ_DYWQ01000125.1"/>
</dbReference>
<gene>
    <name evidence="2" type="ORF">K8U72_08355</name>
</gene>
<dbReference type="CDD" id="cd00761">
    <property type="entry name" value="Glyco_tranf_GTA_type"/>
    <property type="match status" value="1"/>
</dbReference>
<reference evidence="2" key="2">
    <citation type="submission" date="2021-09" db="EMBL/GenBank/DDBJ databases">
        <authorList>
            <person name="Gilroy R."/>
        </authorList>
    </citation>
    <scope>NUCLEOTIDE SEQUENCE</scope>
    <source>
        <strain evidence="2">CHK124-7917</strain>
    </source>
</reference>
<evidence type="ECO:0000313" key="2">
    <source>
        <dbReference type="EMBL" id="HJF45772.1"/>
    </source>
</evidence>
<sequence>MSDFQTRGGGSLVSVVIPIYNVEGTLDECLSSVEAQTHRELEIICVNDGPTDGSAAIVHEHAARDSRIVVVDKRNEGYGASCNRGIAIARGTWVAIVEPDDVLEPTWFSDLLACAEAYGGADGVDVVKAPYWRELPARDGGEPTRVTCPYAGRVRPKTQPFPVEDGIELMLHHPAIWAALYRRGYLVERGIRFLEVPGAGWADNPFLVETLCRTDRIVYTDRPGYRYRERDLNEAEAFAARSPLVPLTRWNDMMDAAALANVSDPHILDALAVRGVNYALITVGAVGDKNEEVNALLASSMARLDDGLVFRSPRISPAGKRLFSRVRGLEAPRAANVPYYAHLVGEAAYRLRANGPAFVLETLRRRREGGRV</sequence>
<dbReference type="PANTHER" id="PTHR22916:SF3">
    <property type="entry name" value="UDP-GLCNAC:BETAGAL BETA-1,3-N-ACETYLGLUCOSAMINYLTRANSFERASE-LIKE PROTEIN 1"/>
    <property type="match status" value="1"/>
</dbReference>
<feature type="domain" description="Glycosyltransferase 2-like" evidence="1">
    <location>
        <begin position="14"/>
        <end position="120"/>
    </location>
</feature>
<protein>
    <submittedName>
        <fullName evidence="2">Glycosyltransferase</fullName>
        <ecNumber evidence="2">2.4.-.-</ecNumber>
    </submittedName>
</protein>
<evidence type="ECO:0000259" key="1">
    <source>
        <dbReference type="Pfam" id="PF00535"/>
    </source>
</evidence>
<dbReference type="InterPro" id="IPR029044">
    <property type="entry name" value="Nucleotide-diphossugar_trans"/>
</dbReference>
<dbReference type="Proteomes" id="UP000697330">
    <property type="component" value="Unassembled WGS sequence"/>
</dbReference>
<evidence type="ECO:0000313" key="3">
    <source>
        <dbReference type="Proteomes" id="UP000697330"/>
    </source>
</evidence>
<dbReference type="Pfam" id="PF00535">
    <property type="entry name" value="Glycos_transf_2"/>
    <property type="match status" value="1"/>
</dbReference>
<dbReference type="InterPro" id="IPR001173">
    <property type="entry name" value="Glyco_trans_2-like"/>
</dbReference>
<dbReference type="PANTHER" id="PTHR22916">
    <property type="entry name" value="GLYCOSYLTRANSFERASE"/>
    <property type="match status" value="1"/>
</dbReference>
<dbReference type="AlphaFoldDB" id="A0A921KLJ4"/>
<proteinExistence type="predicted"/>
<accession>A0A921KLJ4</accession>
<keyword evidence="2" id="KW-0808">Transferase</keyword>
<dbReference type="Gene3D" id="3.90.550.10">
    <property type="entry name" value="Spore Coat Polysaccharide Biosynthesis Protein SpsA, Chain A"/>
    <property type="match status" value="1"/>
</dbReference>